<dbReference type="PANTHER" id="PTHR10666">
    <property type="entry name" value="UBIQUITIN"/>
    <property type="match status" value="1"/>
</dbReference>
<feature type="region of interest" description="Disordered" evidence="1">
    <location>
        <begin position="869"/>
        <end position="891"/>
    </location>
</feature>
<feature type="compositionally biased region" description="Pro residues" evidence="1">
    <location>
        <begin position="766"/>
        <end position="776"/>
    </location>
</feature>
<feature type="compositionally biased region" description="Pro residues" evidence="1">
    <location>
        <begin position="871"/>
        <end position="881"/>
    </location>
</feature>
<evidence type="ECO:0000313" key="3">
    <source>
        <dbReference type="EMBL" id="CDR36938.1"/>
    </source>
</evidence>
<evidence type="ECO:0000259" key="2">
    <source>
        <dbReference type="PROSITE" id="PS50053"/>
    </source>
</evidence>
<feature type="region of interest" description="Disordered" evidence="1">
    <location>
        <begin position="276"/>
        <end position="295"/>
    </location>
</feature>
<dbReference type="OrthoDB" id="428577at2759"/>
<evidence type="ECO:0000256" key="1">
    <source>
        <dbReference type="SAM" id="MobiDB-lite"/>
    </source>
</evidence>
<feature type="region of interest" description="Disordered" evidence="1">
    <location>
        <begin position="563"/>
        <end position="697"/>
    </location>
</feature>
<dbReference type="PROSITE" id="PS50053">
    <property type="entry name" value="UBIQUITIN_2"/>
    <property type="match status" value="1"/>
</dbReference>
<feature type="compositionally biased region" description="Low complexity" evidence="1">
    <location>
        <begin position="7"/>
        <end position="21"/>
    </location>
</feature>
<dbReference type="EMBL" id="LK052937">
    <property type="protein sequence ID" value="CDR36938.1"/>
    <property type="molecule type" value="Genomic_DNA"/>
</dbReference>
<feature type="compositionally biased region" description="Basic residues" evidence="1">
    <location>
        <begin position="632"/>
        <end position="649"/>
    </location>
</feature>
<dbReference type="Pfam" id="PF00240">
    <property type="entry name" value="ubiquitin"/>
    <property type="match status" value="1"/>
</dbReference>
<proteinExistence type="predicted"/>
<dbReference type="InterPro" id="IPR019956">
    <property type="entry name" value="Ubiquitin_dom"/>
</dbReference>
<feature type="domain" description="Ubiquitin-like" evidence="2">
    <location>
        <begin position="268"/>
        <end position="366"/>
    </location>
</feature>
<dbReference type="InterPro" id="IPR000626">
    <property type="entry name" value="Ubiquitin-like_dom"/>
</dbReference>
<feature type="compositionally biased region" description="Low complexity" evidence="1">
    <location>
        <begin position="663"/>
        <end position="676"/>
    </location>
</feature>
<feature type="region of interest" description="Disordered" evidence="1">
    <location>
        <begin position="167"/>
        <end position="211"/>
    </location>
</feature>
<dbReference type="PROSITE" id="PS00299">
    <property type="entry name" value="UBIQUITIN_1"/>
    <property type="match status" value="1"/>
</dbReference>
<feature type="region of interest" description="Disordered" evidence="1">
    <location>
        <begin position="431"/>
        <end position="499"/>
    </location>
</feature>
<dbReference type="PRINTS" id="PR00348">
    <property type="entry name" value="UBIQUITIN"/>
</dbReference>
<feature type="region of interest" description="Disordered" evidence="1">
    <location>
        <begin position="1"/>
        <end position="21"/>
    </location>
</feature>
<gene>
    <name evidence="3" type="ORF">RHTO0S_02e08790g</name>
</gene>
<feature type="region of interest" description="Disordered" evidence="1">
    <location>
        <begin position="759"/>
        <end position="779"/>
    </location>
</feature>
<dbReference type="InterPro" id="IPR019954">
    <property type="entry name" value="Ubiquitin_CS"/>
</dbReference>
<organism evidence="3">
    <name type="scientific">Rhodotorula toruloides</name>
    <name type="common">Yeast</name>
    <name type="synonym">Rhodosporidium toruloides</name>
    <dbReference type="NCBI Taxonomy" id="5286"/>
    <lineage>
        <taxon>Eukaryota</taxon>
        <taxon>Fungi</taxon>
        <taxon>Dikarya</taxon>
        <taxon>Basidiomycota</taxon>
        <taxon>Pucciniomycotina</taxon>
        <taxon>Microbotryomycetes</taxon>
        <taxon>Sporidiobolales</taxon>
        <taxon>Sporidiobolaceae</taxon>
        <taxon>Rhodotorula</taxon>
    </lineage>
</organism>
<reference evidence="3" key="1">
    <citation type="journal article" date="2014" name="Genome Announc.">
        <title>Draft genome sequence of Rhodosporidium toruloides CECT1137, an oleaginous yeast of biotechnological interest.</title>
        <authorList>
            <person name="Morin N."/>
            <person name="Calcas X."/>
            <person name="Devillers H."/>
            <person name="Durrens P."/>
            <person name="Sherman D.J."/>
            <person name="Nicaud J.-M."/>
            <person name="Neuveglise C."/>
        </authorList>
    </citation>
    <scope>NUCLEOTIDE SEQUENCE</scope>
    <source>
        <strain evidence="3">CECT1137</strain>
    </source>
</reference>
<feature type="compositionally biased region" description="Polar residues" evidence="1">
    <location>
        <begin position="286"/>
        <end position="295"/>
    </location>
</feature>
<dbReference type="InterPro" id="IPR029071">
    <property type="entry name" value="Ubiquitin-like_domsf"/>
</dbReference>
<feature type="compositionally biased region" description="Polar residues" evidence="1">
    <location>
        <begin position="683"/>
        <end position="696"/>
    </location>
</feature>
<dbReference type="InterPro" id="IPR050158">
    <property type="entry name" value="Ubiquitin_ubiquitin-like"/>
</dbReference>
<accession>A0A061AIL0</accession>
<sequence length="1725" mass="185035">MTATAHTQLFQQSSTLSSYPASLPLPPLRRLVPLSPHTLEATTKPGDLLGEAADVSLIVNLPSSTSPNANTHDRSAIPLSDPTVAASRRRTPRGMSKEGAVVESAKLNEPTVIGRSFREQRRAAATCSKRNLLPHPLIYTRAFVSLFISSPLNYSTGSPSRAYKRAQALRRRERAKEKRKLETETRRVASMARRAKQEESEGGAAGGASRGFADATVDGVVGGLGRGRVRKVEVVAKEVVGEKEKASSGAEGDEAVPFEDATVPTPPVQVEVATVTSETNNRDNKLPNTNDNFQAETQKEKVVTLEVELSDKIYTVKLAIQDKEGIPPDQQRLLFGGKQLEDARTLAEYCVARDATLHLLLRLRGGGGPASSGDAAASASAGQAAGSSKPFLALSTSPGTTEVSLPAPARKPVPIKPGDAIFAQFSASTSPTVHTAPVPSSNVPPADSPRPSASTEPYFAALSPSASGTPAPTASSSTKSPPSASASPPPSVPATGSAPTHTWIYSGELRDDRPLTGSVGIARKRVMSDACALAIQRREFDTNAEDAVAESDRICEAAGDLFDRENGLGRYGPSTSSARPTPKSSSTRPPPPPVRSHPKKRCRVSDEGEAVAVASNDDLLAEPATPKPATKAGRRTTPQKKPTRQKKSAKQAGKARAPTSPLADLPTTSATPSAADSSRRIEYQNTGSSPDPSSTLDIGRSDFLAATAPEAVTSESSDVLLGALLNIRLPEAVRHAAHEELLRSSDGRLYVPLRPSPVVEMRPSSPRIPSPRPPSPSSSVDVPLASVFVAVEDPDGTPIEVNLTRSSSGLPDTDGVQGLRKEAEKELASCVTVLVGGAGDESAAKFVPAHGAMSVAQACDLVDSLLTKLVTPPPRPTPPGKSNPGSVRLSPEQQARLRIGPRHPLAPPELDNILAACVVISTFYNESLDIAASKSTARSLLDHFDKSATVLLSHNEKDALPISEQIKLLDRRLSTSALILAQQFSAYITPVAGQNNAARRGMRNGAYLDWDALFLKIQPRRPDLVLALERVLPRLASREGDTGKSADWRFIARRDLSLSLQEAVDRVVVSQPEVAFRDAEQADPVNRSPEAVSCHPAYTIPIFMLDTAFDDLLEQFEAEAGLRGEVTGFELNIEKTPAFAAALRAAHLAAKYEVDGHPPITTGLALEAGQDAVSPFYQNSSVNILVWKPFVQEWWKRKAKPRLDAIHRNAHASSSNERSWKVEINSERPGLSAIRKATTRPNDASVAIEDGKNLANMTGLFNLASQARLAPKLAPMHDKDQVWRCEAENGSVAQQATSILDYLSDKIASPIVHYAARQPPMRRFDEGEQDWTRPERDDLIHGATRGQNNAGGRFSSRLVSHCGLLVIQTQLRQATGAAEMEELPYDFSHLRPPVTPPSGASDTAAEDHRNLADLNQPWQPFATISSQADHLNDFLDSLDPALFLQVRSLLKQAIHRPTASKGFGQHYTGRNALDAFFLLNYFLRLLTSENLIDNQQAQDIHTFMATSLSLAALSPRPALFAPLIPVMIHKMALALDDEAQAGRLEVLLSLLEQQYKGALLGLLQHTDADSFYSATMHDDITKVAILFDLLVNGGTCASCGRATFAMKEYQPTRSREDEEDRRRTLSWTTLSAARVVADVATLQQVVYGQIGGDGWGYSLLGCAYDFEQKNNLSLASRAADKGTTTLAHKRCKVERGKTTAYKVLIGDAVARGEGGGGGEAGGRDG</sequence>
<feature type="compositionally biased region" description="Polar residues" evidence="1">
    <location>
        <begin position="431"/>
        <end position="443"/>
    </location>
</feature>
<dbReference type="Gene3D" id="3.10.20.90">
    <property type="entry name" value="Phosphatidylinositol 3-kinase Catalytic Subunit, Chain A, domain 1"/>
    <property type="match status" value="1"/>
</dbReference>
<feature type="compositionally biased region" description="Low complexity" evidence="1">
    <location>
        <begin position="460"/>
        <end position="486"/>
    </location>
</feature>
<dbReference type="SUPFAM" id="SSF54236">
    <property type="entry name" value="Ubiquitin-like"/>
    <property type="match status" value="1"/>
</dbReference>
<name>A0A061AIL0_RHOTO</name>
<feature type="compositionally biased region" description="Low complexity" evidence="1">
    <location>
        <begin position="573"/>
        <end position="587"/>
    </location>
</feature>
<dbReference type="SMART" id="SM00213">
    <property type="entry name" value="UBQ"/>
    <property type="match status" value="1"/>
</dbReference>
<protein>
    <submittedName>
        <fullName evidence="3">RHTO0S02e08790g1_1</fullName>
    </submittedName>
</protein>
<feature type="compositionally biased region" description="Basic and acidic residues" evidence="1">
    <location>
        <begin position="174"/>
        <end position="187"/>
    </location>
</feature>